<protein>
    <recommendedName>
        <fullName evidence="3">Polyketide cyclase</fullName>
    </recommendedName>
</protein>
<dbReference type="Gene3D" id="3.30.530.20">
    <property type="match status" value="1"/>
</dbReference>
<dbReference type="EMBL" id="LKBH01000037">
    <property type="protein sequence ID" value="KQB36330.1"/>
    <property type="molecule type" value="Genomic_DNA"/>
</dbReference>
<dbReference type="InterPro" id="IPR023393">
    <property type="entry name" value="START-like_dom_sf"/>
</dbReference>
<sequence length="140" mass="16259">MKELKFARSIEINSKPDVIYKVITDIPRIPDFWHGTREINKIGENRYDVKFAFPSRAVSTFEFDRNSFIFIQNYIKGPFTGYTKNTIKYDGNKSILTTEWNIKLGPSLILFSRRLQGHFESGAENALKRIKEFVESNAGE</sequence>
<dbReference type="InParanoid" id="A0A0Q0VXA2"/>
<accession>A0A0Q0VXA2</accession>
<evidence type="ECO:0000313" key="2">
    <source>
        <dbReference type="Proteomes" id="UP000050301"/>
    </source>
</evidence>
<dbReference type="AlphaFoldDB" id="A0A0Q0VXA2"/>
<keyword evidence="2" id="KW-1185">Reference proteome</keyword>
<dbReference type="RefSeq" id="WP_055032290.1">
    <property type="nucleotide sequence ID" value="NZ_LKBH01000037.1"/>
</dbReference>
<dbReference type="SUPFAM" id="SSF55961">
    <property type="entry name" value="Bet v1-like"/>
    <property type="match status" value="1"/>
</dbReference>
<dbReference type="Proteomes" id="UP000050301">
    <property type="component" value="Unassembled WGS sequence"/>
</dbReference>
<evidence type="ECO:0000313" key="1">
    <source>
        <dbReference type="EMBL" id="KQB36330.1"/>
    </source>
</evidence>
<proteinExistence type="predicted"/>
<organism evidence="1 2">
    <name type="scientific">Acidiplasma cupricumulans</name>
    <dbReference type="NCBI Taxonomy" id="312540"/>
    <lineage>
        <taxon>Archaea</taxon>
        <taxon>Methanobacteriati</taxon>
        <taxon>Thermoplasmatota</taxon>
        <taxon>Thermoplasmata</taxon>
        <taxon>Thermoplasmatales</taxon>
        <taxon>Ferroplasmaceae</taxon>
        <taxon>Acidiplasma</taxon>
    </lineage>
</organism>
<evidence type="ECO:0008006" key="3">
    <source>
        <dbReference type="Google" id="ProtNLM"/>
    </source>
</evidence>
<comment type="caution">
    <text evidence="1">The sequence shown here is derived from an EMBL/GenBank/DDBJ whole genome shotgun (WGS) entry which is preliminary data.</text>
</comment>
<name>A0A0Q0VXA2_9ARCH</name>
<gene>
    <name evidence="1" type="ORF">AOG55_04355</name>
</gene>
<reference evidence="1 2" key="1">
    <citation type="submission" date="2015-09" db="EMBL/GenBank/DDBJ databases">
        <title>Heavy metals and arsenic resistance mechanisms in polyextremophilic archaea of the family Ferroplasmaceae.</title>
        <authorList>
            <person name="Bulaev A.G."/>
            <person name="Kanygina A.V."/>
        </authorList>
    </citation>
    <scope>NUCLEOTIDE SEQUENCE [LARGE SCALE GENOMIC DNA]</scope>
    <source>
        <strain evidence="1 2">BH2</strain>
    </source>
</reference>